<keyword evidence="1" id="KW-1133">Transmembrane helix</keyword>
<dbReference type="PROSITE" id="PS51257">
    <property type="entry name" value="PROKAR_LIPOPROTEIN"/>
    <property type="match status" value="1"/>
</dbReference>
<dbReference type="Proteomes" id="UP000671910">
    <property type="component" value="Chromosome"/>
</dbReference>
<feature type="transmembrane region" description="Helical" evidence="1">
    <location>
        <begin position="154"/>
        <end position="174"/>
    </location>
</feature>
<reference evidence="3" key="2">
    <citation type="submission" date="2021-04" db="EMBL/GenBank/DDBJ databases">
        <title>Novel species in family Eggerthellaceae.</title>
        <authorList>
            <person name="Zhang G."/>
        </authorList>
    </citation>
    <scope>NUCLEOTIDE SEQUENCE</scope>
    <source>
        <strain evidence="3">Zg-886</strain>
    </source>
</reference>
<feature type="transmembrane region" description="Helical" evidence="1">
    <location>
        <begin position="129"/>
        <end position="147"/>
    </location>
</feature>
<protein>
    <submittedName>
        <fullName evidence="3">ECF transporter S component</fullName>
    </submittedName>
</protein>
<evidence type="ECO:0000313" key="3">
    <source>
        <dbReference type="EMBL" id="QTU85164.1"/>
    </source>
</evidence>
<dbReference type="Pfam" id="PF07155">
    <property type="entry name" value="ECF-ribofla_trS"/>
    <property type="match status" value="1"/>
</dbReference>
<feature type="transmembrane region" description="Helical" evidence="1">
    <location>
        <begin position="186"/>
        <end position="211"/>
    </location>
</feature>
<dbReference type="AlphaFoldDB" id="A0A9E6SV61"/>
<evidence type="ECO:0000313" key="5">
    <source>
        <dbReference type="Proteomes" id="UP000671910"/>
    </source>
</evidence>
<dbReference type="Proteomes" id="UP000636394">
    <property type="component" value="Unassembled WGS sequence"/>
</dbReference>
<proteinExistence type="predicted"/>
<name>A0A9E6SV61_9ACTN</name>
<dbReference type="EMBL" id="CP072829">
    <property type="protein sequence ID" value="QTU85164.1"/>
    <property type="molecule type" value="Genomic_DNA"/>
</dbReference>
<organism evidence="3 5">
    <name type="scientific">Xiamenia xianingshaonis</name>
    <dbReference type="NCBI Taxonomy" id="2682776"/>
    <lineage>
        <taxon>Bacteria</taxon>
        <taxon>Bacillati</taxon>
        <taxon>Actinomycetota</taxon>
        <taxon>Coriobacteriia</taxon>
        <taxon>Eggerthellales</taxon>
        <taxon>Eggerthellaceae</taxon>
        <taxon>Xiamenia</taxon>
    </lineage>
</organism>
<keyword evidence="4" id="KW-1185">Reference proteome</keyword>
<feature type="transmembrane region" description="Helical" evidence="1">
    <location>
        <begin position="32"/>
        <end position="51"/>
    </location>
</feature>
<keyword evidence="1" id="KW-0472">Membrane</keyword>
<evidence type="ECO:0000313" key="4">
    <source>
        <dbReference type="Proteomes" id="UP000636394"/>
    </source>
</evidence>
<evidence type="ECO:0000313" key="2">
    <source>
        <dbReference type="EMBL" id="NHM13258.1"/>
    </source>
</evidence>
<reference evidence="2 4" key="1">
    <citation type="submission" date="2019-11" db="EMBL/GenBank/DDBJ databases">
        <title>Eggerthellaceae novel genus isolated from the rectal contents of marmort.</title>
        <authorList>
            <person name="Zhang G."/>
        </authorList>
    </citation>
    <scope>NUCLEOTIDE SEQUENCE [LARGE SCALE GENOMIC DNA]</scope>
    <source>
        <strain evidence="2">Zg-886</strain>
        <strain evidence="4">zg-886</strain>
    </source>
</reference>
<accession>A0A9E6SV61</accession>
<dbReference type="GO" id="GO:0016020">
    <property type="term" value="C:membrane"/>
    <property type="evidence" value="ECO:0007669"/>
    <property type="project" value="InterPro"/>
</dbReference>
<dbReference type="Gene3D" id="1.10.1760.20">
    <property type="match status" value="1"/>
</dbReference>
<gene>
    <name evidence="2" type="ORF">GMI68_00465</name>
    <name evidence="3" type="ORF">J7S26_01635</name>
</gene>
<evidence type="ECO:0000256" key="1">
    <source>
        <dbReference type="SAM" id="Phobius"/>
    </source>
</evidence>
<dbReference type="EMBL" id="WPCR01000001">
    <property type="protein sequence ID" value="NHM13258.1"/>
    <property type="molecule type" value="Genomic_DNA"/>
</dbReference>
<dbReference type="InterPro" id="IPR009825">
    <property type="entry name" value="ECF_substrate-spec-like"/>
</dbReference>
<keyword evidence="1" id="KW-0812">Transmembrane</keyword>
<dbReference type="KEGG" id="ebz:J7S26_01635"/>
<sequence>MRPRLRLVVEVLALASVPCVLAGCAALSIEQGAALSLLVALGAIAVFLTGYERSRPGLGQIMPTAVLAALAAAGRILFAAVPDVKPVSAVCIMAGASFGRHSGFLVGALAALVSNFFFGQGPWTAWQMYAWGVVGYGAGVLAAHGVFRRDAVLYAYGFASALVYGLFLNGWYVIGFVHPFSWEAAALAFAAAVPFDVVHGLATVVFLRILYKPWRRKLDRIKTKFGLG</sequence>